<organism evidence="1 2">
    <name type="scientific">Elasticomyces elasticus</name>
    <dbReference type="NCBI Taxonomy" id="574655"/>
    <lineage>
        <taxon>Eukaryota</taxon>
        <taxon>Fungi</taxon>
        <taxon>Dikarya</taxon>
        <taxon>Ascomycota</taxon>
        <taxon>Pezizomycotina</taxon>
        <taxon>Dothideomycetes</taxon>
        <taxon>Dothideomycetidae</taxon>
        <taxon>Mycosphaerellales</taxon>
        <taxon>Teratosphaeriaceae</taxon>
        <taxon>Elasticomyces</taxon>
    </lineage>
</organism>
<name>A0AAN8A0K2_9PEZI</name>
<reference evidence="1" key="1">
    <citation type="submission" date="2023-08" db="EMBL/GenBank/DDBJ databases">
        <title>Black Yeasts Isolated from many extreme environments.</title>
        <authorList>
            <person name="Coleine C."/>
            <person name="Stajich J.E."/>
            <person name="Selbmann L."/>
        </authorList>
    </citation>
    <scope>NUCLEOTIDE SEQUENCE</scope>
    <source>
        <strain evidence="1">CCFEE 5810</strain>
    </source>
</reference>
<dbReference type="AlphaFoldDB" id="A0AAN8A0K2"/>
<comment type="caution">
    <text evidence="1">The sequence shown here is derived from an EMBL/GenBank/DDBJ whole genome shotgun (WGS) entry which is preliminary data.</text>
</comment>
<protein>
    <submittedName>
        <fullName evidence="1">Uncharacterized protein</fullName>
    </submittedName>
</protein>
<gene>
    <name evidence="1" type="ORF">LTR97_007938</name>
</gene>
<evidence type="ECO:0000313" key="2">
    <source>
        <dbReference type="Proteomes" id="UP001310594"/>
    </source>
</evidence>
<evidence type="ECO:0000313" key="1">
    <source>
        <dbReference type="EMBL" id="KAK5696634.1"/>
    </source>
</evidence>
<proteinExistence type="predicted"/>
<sequence length="475" mass="53156">MLESIQAVSHLLVTPDNPPTTDGDGMDHERCAALHNAILKHGWVTSGRDAEGFLRESHPYLEFHPSLAQDDFLHPSVLAFLRAARALPGNHETNLFYHLWALNYEPGGRDYCFPDSDQSLLLYGTAWSYGNDGLVYDQNTHTAILHLHMTDDLTPEQPWQPLECILTVWIEMIQRQKVVAIPANVGKMSYESIEGGGYRRIEGPQRDPATGAKRNDCAAEPWTVVPWSSQDLEECLELWIMIVKLIEEKMGLRDAEQTETLLKLPTLANARIPNGFAQEFLCRAQRPRFQYIAPGLRAPSASEFATQPFIDTNGDDGNEDEVPPILLFRGNAVVSARELSWLGFPAQQSAVDCPNGLYLNGCGRSTQYPQEDGCSLILPFGFEAAAWKDALWAKKGDYSPANKCDDLLQADVNPYNDIHPVQLQAFLENVYTNVESGYWVVDEHGVAGGLDKYREADTEHGWSKYYVQLGPGGYW</sequence>
<accession>A0AAN8A0K2</accession>
<dbReference type="EMBL" id="JAVRQU010000012">
    <property type="protein sequence ID" value="KAK5696634.1"/>
    <property type="molecule type" value="Genomic_DNA"/>
</dbReference>
<dbReference type="Proteomes" id="UP001310594">
    <property type="component" value="Unassembled WGS sequence"/>
</dbReference>